<evidence type="ECO:0000256" key="3">
    <source>
        <dbReference type="ARBA" id="ARBA00022679"/>
    </source>
</evidence>
<dbReference type="GO" id="GO:0032049">
    <property type="term" value="P:cardiolipin biosynthetic process"/>
    <property type="evidence" value="ECO:0007669"/>
    <property type="project" value="UniProtKB-UniRule"/>
</dbReference>
<feature type="domain" description="PLD phosphodiesterase" evidence="9">
    <location>
        <begin position="88"/>
        <end position="115"/>
    </location>
</feature>
<evidence type="ECO:0000313" key="10">
    <source>
        <dbReference type="EMBL" id="CCY77620.1"/>
    </source>
</evidence>
<dbReference type="Proteomes" id="UP000018300">
    <property type="component" value="Unassembled WGS sequence"/>
</dbReference>
<evidence type="ECO:0000259" key="9">
    <source>
        <dbReference type="PROSITE" id="PS50035"/>
    </source>
</evidence>
<dbReference type="Gene3D" id="3.30.870.10">
    <property type="entry name" value="Endonuclease Chain A"/>
    <property type="match status" value="2"/>
</dbReference>
<evidence type="ECO:0000256" key="1">
    <source>
        <dbReference type="ARBA" id="ARBA00004236"/>
    </source>
</evidence>
<evidence type="ECO:0000256" key="4">
    <source>
        <dbReference type="ARBA" id="ARBA00022692"/>
    </source>
</evidence>
<dbReference type="AlphaFoldDB" id="R5LEN2"/>
<dbReference type="NCBIfam" id="TIGR04265">
    <property type="entry name" value="bac_cardiolipin"/>
    <property type="match status" value="1"/>
</dbReference>
<dbReference type="PROSITE" id="PS50035">
    <property type="entry name" value="PLD"/>
    <property type="match status" value="2"/>
</dbReference>
<keyword evidence="2" id="KW-1003">Cell membrane</keyword>
<name>R5LEN2_9FIRM</name>
<dbReference type="InterPro" id="IPR001736">
    <property type="entry name" value="PLipase_D/transphosphatidylase"/>
</dbReference>
<dbReference type="InterPro" id="IPR025202">
    <property type="entry name" value="PLD-like_dom"/>
</dbReference>
<reference evidence="10" key="1">
    <citation type="submission" date="2012-11" db="EMBL/GenBank/DDBJ databases">
        <title>Dependencies among metagenomic species, viruses, plasmids and units of genetic variation.</title>
        <authorList>
            <person name="Nielsen H.B."/>
            <person name="Almeida M."/>
            <person name="Juncker A.S."/>
            <person name="Rasmussen S."/>
            <person name="Li J."/>
            <person name="Sunagawa S."/>
            <person name="Plichta D."/>
            <person name="Gautier L."/>
            <person name="Le Chatelier E."/>
            <person name="Peletier E."/>
            <person name="Bonde I."/>
            <person name="Nielsen T."/>
            <person name="Manichanh C."/>
            <person name="Arumugam M."/>
            <person name="Batto J."/>
            <person name="Santos M.B.Q.D."/>
            <person name="Blom N."/>
            <person name="Borruel N."/>
            <person name="Burgdorf K.S."/>
            <person name="Boumezbeur F."/>
            <person name="Casellas F."/>
            <person name="Dore J."/>
            <person name="Guarner F."/>
            <person name="Hansen T."/>
            <person name="Hildebrand F."/>
            <person name="Kaas R.S."/>
            <person name="Kennedy S."/>
            <person name="Kristiansen K."/>
            <person name="Kultima J.R."/>
            <person name="Leonard P."/>
            <person name="Levenez F."/>
            <person name="Lund O."/>
            <person name="Moumen B."/>
            <person name="Le Paslier D."/>
            <person name="Pons N."/>
            <person name="Pedersen O."/>
            <person name="Prifti E."/>
            <person name="Qin J."/>
            <person name="Raes J."/>
            <person name="Tap J."/>
            <person name="Tims S."/>
            <person name="Ussery D.W."/>
            <person name="Yamada T."/>
            <person name="MetaHit consortium"/>
            <person name="Renault P."/>
            <person name="Sicheritz-Ponten T."/>
            <person name="Bork P."/>
            <person name="Wang J."/>
            <person name="Brunak S."/>
            <person name="Ehrlich S.D."/>
        </authorList>
    </citation>
    <scope>NUCLEOTIDE SEQUENCE [LARGE SCALE GENOMIC DNA]</scope>
</reference>
<evidence type="ECO:0000256" key="7">
    <source>
        <dbReference type="ARBA" id="ARBA00023136"/>
    </source>
</evidence>
<dbReference type="Pfam" id="PF13091">
    <property type="entry name" value="PLDc_2"/>
    <property type="match status" value="2"/>
</dbReference>
<dbReference type="GO" id="GO:0008808">
    <property type="term" value="F:cardiolipin synthase activity"/>
    <property type="evidence" value="ECO:0007669"/>
    <property type="project" value="UniProtKB-UniRule"/>
</dbReference>
<proteinExistence type="predicted"/>
<evidence type="ECO:0000256" key="8">
    <source>
        <dbReference type="NCBIfam" id="TIGR04265"/>
    </source>
</evidence>
<dbReference type="EC" id="2.7.8.-" evidence="8"/>
<accession>R5LEN2</accession>
<dbReference type="SUPFAM" id="SSF56024">
    <property type="entry name" value="Phospholipase D/nuclease"/>
    <property type="match status" value="2"/>
</dbReference>
<dbReference type="GO" id="GO:0005886">
    <property type="term" value="C:plasma membrane"/>
    <property type="evidence" value="ECO:0007669"/>
    <property type="project" value="UniProtKB-SubCell"/>
</dbReference>
<keyword evidence="7" id="KW-0472">Membrane</keyword>
<comment type="caution">
    <text evidence="10">The sequence shown here is derived from an EMBL/GenBank/DDBJ whole genome shotgun (WGS) entry which is preliminary data.</text>
</comment>
<keyword evidence="3" id="KW-0808">Transferase</keyword>
<evidence type="ECO:0000256" key="6">
    <source>
        <dbReference type="ARBA" id="ARBA00022989"/>
    </source>
</evidence>
<keyword evidence="5" id="KW-0677">Repeat</keyword>
<organism evidence="10 11">
    <name type="scientific">Eshraghiella crossota CAG:259</name>
    <dbReference type="NCBI Taxonomy" id="1263062"/>
    <lineage>
        <taxon>Bacteria</taxon>
        <taxon>Bacillati</taxon>
        <taxon>Bacillota</taxon>
        <taxon>Clostridia</taxon>
        <taxon>Lachnospirales</taxon>
        <taxon>Lachnospiraceae</taxon>
        <taxon>Eshraghiella</taxon>
    </lineage>
</organism>
<protein>
    <recommendedName>
        <fullName evidence="8">Cardiolipin synthase</fullName>
        <ecNumber evidence="8">2.7.8.-</ecNumber>
    </recommendedName>
</protein>
<dbReference type="CDD" id="cd09160">
    <property type="entry name" value="PLDc_SMU_988_like_2"/>
    <property type="match status" value="1"/>
</dbReference>
<dbReference type="PANTHER" id="PTHR21248">
    <property type="entry name" value="CARDIOLIPIN SYNTHASE"/>
    <property type="match status" value="1"/>
</dbReference>
<dbReference type="PANTHER" id="PTHR21248:SF22">
    <property type="entry name" value="PHOSPHOLIPASE D"/>
    <property type="match status" value="1"/>
</dbReference>
<evidence type="ECO:0000256" key="5">
    <source>
        <dbReference type="ARBA" id="ARBA00022737"/>
    </source>
</evidence>
<sequence>MFPVMLSELNKAEKFIFMEYYIIEDGLMLNSILDILKEKASRGVDVRFMYDSLGSIAKAPVDIVRDLRKAGIRCFEFNTFRSILDNRYNNRDHRKICVIDGSVGFTGGVNLADEYINVKTVYGHWKDTAIMIKGDAVWSLTNMFLAFWDGINKCDEDYRKYLPDIEVKADNGYVIPYTDFPIDNETVGKSVYLNMINRANRYIYIMTPYLILDNTMATSLCDAAKSGIDVRLITPGIADKKLVNLLTKSYYDRLIEAGVKIYEYTPGFVHAKIFVSDDETAVVGTINLDYRSLAHHFENAIWMYKTDIVADIKKDFLDTQEKCERITLEKCMKKSFAKIIFMPILRLFSPML</sequence>
<keyword evidence="6" id="KW-1133">Transmembrane helix</keyword>
<comment type="subcellular location">
    <subcellularLocation>
        <location evidence="1">Cell membrane</location>
    </subcellularLocation>
</comment>
<feature type="domain" description="PLD phosphodiesterase" evidence="9">
    <location>
        <begin position="265"/>
        <end position="292"/>
    </location>
</feature>
<dbReference type="EMBL" id="CAYU010000072">
    <property type="protein sequence ID" value="CCY77620.1"/>
    <property type="molecule type" value="Genomic_DNA"/>
</dbReference>
<dbReference type="SMART" id="SM00155">
    <property type="entry name" value="PLDc"/>
    <property type="match status" value="2"/>
</dbReference>
<dbReference type="InterPro" id="IPR022924">
    <property type="entry name" value="Cardiolipin_synthase"/>
</dbReference>
<gene>
    <name evidence="10" type="ORF">BN569_00838</name>
</gene>
<evidence type="ECO:0000313" key="11">
    <source>
        <dbReference type="Proteomes" id="UP000018300"/>
    </source>
</evidence>
<evidence type="ECO:0000256" key="2">
    <source>
        <dbReference type="ARBA" id="ARBA00022475"/>
    </source>
</evidence>
<keyword evidence="4" id="KW-0812">Transmembrane</keyword>
<dbReference type="CDD" id="cd09154">
    <property type="entry name" value="PLDc_SMU_988_like_1"/>
    <property type="match status" value="1"/>
</dbReference>